<proteinExistence type="predicted"/>
<gene>
    <name evidence="3" type="ORF">PU634_12555</name>
</gene>
<evidence type="ECO:0000256" key="1">
    <source>
        <dbReference type="SAM" id="SignalP"/>
    </source>
</evidence>
<feature type="domain" description="DUF4136" evidence="2">
    <location>
        <begin position="18"/>
        <end position="160"/>
    </location>
</feature>
<reference evidence="3 4" key="1">
    <citation type="submission" date="2023-02" db="EMBL/GenBank/DDBJ databases">
        <title>Complete genome sequence of a novel bacterium Oceanimonas sp. NTOU-MSR1 isolated from marine coast sediment.</title>
        <authorList>
            <person name="Yang H.-T."/>
            <person name="Chen Y.-L."/>
            <person name="Ho Y.-N."/>
        </authorList>
    </citation>
    <scope>NUCLEOTIDE SEQUENCE [LARGE SCALE GENOMIC DNA]</scope>
    <source>
        <strain evidence="3 4">NTOU-MSR1</strain>
    </source>
</reference>
<keyword evidence="1" id="KW-0732">Signal</keyword>
<evidence type="ECO:0000313" key="4">
    <source>
        <dbReference type="Proteomes" id="UP001223802"/>
    </source>
</evidence>
<name>A0AA50QB62_9GAMM</name>
<keyword evidence="4" id="KW-1185">Reference proteome</keyword>
<accession>A0AA50QB62</accession>
<evidence type="ECO:0000313" key="3">
    <source>
        <dbReference type="EMBL" id="WMC09922.1"/>
    </source>
</evidence>
<sequence length="162" mass="18490">MLRLFMLVLLLGGCAAPYDYAEDTDFRRFETVALAPEMEKTSLDGARIAAAAQALLPARGLTLTAPEQASLWLNYRLDESVRLLTTMPSMFGHHDLWDEERVYGARRERHLVLWLEQPGSGRVLWQSRHPNAFPGARVRGDARRDDIMQQVEELLENYPPEP</sequence>
<feature type="signal peptide" evidence="1">
    <location>
        <begin position="1"/>
        <end position="21"/>
    </location>
</feature>
<organism evidence="3 4">
    <name type="scientific">Oceanimonas pelagia</name>
    <dbReference type="NCBI Taxonomy" id="3028314"/>
    <lineage>
        <taxon>Bacteria</taxon>
        <taxon>Pseudomonadati</taxon>
        <taxon>Pseudomonadota</taxon>
        <taxon>Gammaproteobacteria</taxon>
        <taxon>Aeromonadales</taxon>
        <taxon>Aeromonadaceae</taxon>
        <taxon>Oceanimonas</taxon>
    </lineage>
</organism>
<dbReference type="Proteomes" id="UP001223802">
    <property type="component" value="Chromosome"/>
</dbReference>
<dbReference type="AlphaFoldDB" id="A0AA50QB62"/>
<dbReference type="EMBL" id="CP118224">
    <property type="protein sequence ID" value="WMC09922.1"/>
    <property type="molecule type" value="Genomic_DNA"/>
</dbReference>
<feature type="chain" id="PRO_5041220890" evidence="1">
    <location>
        <begin position="22"/>
        <end position="162"/>
    </location>
</feature>
<dbReference type="KEGG" id="ope:PU634_12555"/>
<protein>
    <submittedName>
        <fullName evidence="3">DUF4136 domain-containing protein</fullName>
    </submittedName>
</protein>
<dbReference type="RefSeq" id="WP_306761136.1">
    <property type="nucleotide sequence ID" value="NZ_CP118224.1"/>
</dbReference>
<dbReference type="InterPro" id="IPR025411">
    <property type="entry name" value="DUF4136"/>
</dbReference>
<dbReference type="Pfam" id="PF13590">
    <property type="entry name" value="DUF4136"/>
    <property type="match status" value="1"/>
</dbReference>
<evidence type="ECO:0000259" key="2">
    <source>
        <dbReference type="Pfam" id="PF13590"/>
    </source>
</evidence>